<comment type="similarity">
    <text evidence="1">Belongs to the HPr family.</text>
</comment>
<accession>A0ABU6NDE7</accession>
<sequence length="85" mass="9639">MIQQSVKLQTKVGLYPPYISQLVQEASRFHSDIFMTHNGRRVNVKSIMGVLSLAVSKDAELTFEASGDDEEEALYQMIRTVESFQ</sequence>
<dbReference type="PANTHER" id="PTHR33705:SF5">
    <property type="entry name" value="HPR-LIKE PROTEIN CRH"/>
    <property type="match status" value="1"/>
</dbReference>
<reference evidence="3 4" key="1">
    <citation type="submission" date="2023-03" db="EMBL/GenBank/DDBJ databases">
        <title>Bacillus Genome Sequencing.</title>
        <authorList>
            <person name="Dunlap C."/>
        </authorList>
    </citation>
    <scope>NUCLEOTIDE SEQUENCE [LARGE SCALE GENOMIC DNA]</scope>
    <source>
        <strain evidence="3 4">B-14544</strain>
    </source>
</reference>
<gene>
    <name evidence="3" type="ORF">P4447_17730</name>
</gene>
<dbReference type="RefSeq" id="WP_327969386.1">
    <property type="nucleotide sequence ID" value="NZ_JARMQG010000296.1"/>
</dbReference>
<organism evidence="3 4">
    <name type="scientific">Bacillus xiapuensis</name>
    <dbReference type="NCBI Taxonomy" id="2014075"/>
    <lineage>
        <taxon>Bacteria</taxon>
        <taxon>Bacillati</taxon>
        <taxon>Bacillota</taxon>
        <taxon>Bacilli</taxon>
        <taxon>Bacillales</taxon>
        <taxon>Bacillaceae</taxon>
        <taxon>Bacillus</taxon>
    </lineage>
</organism>
<dbReference type="InterPro" id="IPR035895">
    <property type="entry name" value="HPr-like_sf"/>
</dbReference>
<evidence type="ECO:0000313" key="3">
    <source>
        <dbReference type="EMBL" id="MED3564261.1"/>
    </source>
</evidence>
<comment type="caution">
    <text evidence="3">The sequence shown here is derived from an EMBL/GenBank/DDBJ whole genome shotgun (WGS) entry which is preliminary data.</text>
</comment>
<name>A0ABU6NDE7_9BACI</name>
<protein>
    <submittedName>
        <fullName evidence="3">HPr family phosphocarrier protein</fullName>
    </submittedName>
</protein>
<dbReference type="NCBIfam" id="TIGR01003">
    <property type="entry name" value="PTS_HPr_family"/>
    <property type="match status" value="1"/>
</dbReference>
<dbReference type="InterPro" id="IPR000032">
    <property type="entry name" value="HPr-like"/>
</dbReference>
<dbReference type="PROSITE" id="PS00589">
    <property type="entry name" value="PTS_HPR_SER"/>
    <property type="match status" value="1"/>
</dbReference>
<dbReference type="PROSITE" id="PS51350">
    <property type="entry name" value="PTS_HPR_DOM"/>
    <property type="match status" value="1"/>
</dbReference>
<dbReference type="PRINTS" id="PR00107">
    <property type="entry name" value="PHOSPHOCPHPR"/>
</dbReference>
<keyword evidence="4" id="KW-1185">Reference proteome</keyword>
<evidence type="ECO:0000259" key="2">
    <source>
        <dbReference type="PROSITE" id="PS51350"/>
    </source>
</evidence>
<dbReference type="Gene3D" id="3.30.1340.10">
    <property type="entry name" value="HPr-like"/>
    <property type="match status" value="1"/>
</dbReference>
<dbReference type="EMBL" id="JARMQG010000296">
    <property type="protein sequence ID" value="MED3564261.1"/>
    <property type="molecule type" value="Genomic_DNA"/>
</dbReference>
<dbReference type="InterPro" id="IPR050399">
    <property type="entry name" value="HPr"/>
</dbReference>
<dbReference type="Proteomes" id="UP001330749">
    <property type="component" value="Unassembled WGS sequence"/>
</dbReference>
<dbReference type="InterPro" id="IPR002114">
    <property type="entry name" value="PTS_HPr_Ser_P_site"/>
</dbReference>
<evidence type="ECO:0000256" key="1">
    <source>
        <dbReference type="ARBA" id="ARBA00010736"/>
    </source>
</evidence>
<dbReference type="SUPFAM" id="SSF55594">
    <property type="entry name" value="HPr-like"/>
    <property type="match status" value="1"/>
</dbReference>
<proteinExistence type="inferred from homology"/>
<evidence type="ECO:0000313" key="4">
    <source>
        <dbReference type="Proteomes" id="UP001330749"/>
    </source>
</evidence>
<feature type="domain" description="HPr" evidence="2">
    <location>
        <begin position="1"/>
        <end position="85"/>
    </location>
</feature>
<dbReference type="Pfam" id="PF00381">
    <property type="entry name" value="PTS-HPr"/>
    <property type="match status" value="1"/>
</dbReference>
<dbReference type="PANTHER" id="PTHR33705">
    <property type="entry name" value="PHOSPHOCARRIER PROTEIN HPR"/>
    <property type="match status" value="1"/>
</dbReference>